<feature type="domain" description="Ketopantoate reductase N-terminal" evidence="1">
    <location>
        <begin position="6"/>
        <end position="36"/>
    </location>
</feature>
<dbReference type="Gene3D" id="3.40.50.720">
    <property type="entry name" value="NAD(P)-binding Rossmann-like Domain"/>
    <property type="match status" value="1"/>
</dbReference>
<evidence type="ECO:0000313" key="3">
    <source>
        <dbReference type="Proteomes" id="UP000193240"/>
    </source>
</evidence>
<name>A0A1Y2MAM6_EPING</name>
<dbReference type="Proteomes" id="UP000193240">
    <property type="component" value="Unassembled WGS sequence"/>
</dbReference>
<dbReference type="AlphaFoldDB" id="A0A1Y2MAM6"/>
<organism evidence="2 3">
    <name type="scientific">Epicoccum nigrum</name>
    <name type="common">Soil fungus</name>
    <name type="synonym">Epicoccum purpurascens</name>
    <dbReference type="NCBI Taxonomy" id="105696"/>
    <lineage>
        <taxon>Eukaryota</taxon>
        <taxon>Fungi</taxon>
        <taxon>Dikarya</taxon>
        <taxon>Ascomycota</taxon>
        <taxon>Pezizomycotina</taxon>
        <taxon>Dothideomycetes</taxon>
        <taxon>Pleosporomycetidae</taxon>
        <taxon>Pleosporales</taxon>
        <taxon>Pleosporineae</taxon>
        <taxon>Didymellaceae</taxon>
        <taxon>Epicoccum</taxon>
    </lineage>
</organism>
<proteinExistence type="predicted"/>
<accession>A0A1Y2MAM6</accession>
<reference evidence="2 3" key="1">
    <citation type="journal article" date="2017" name="Genome Announc.">
        <title>Genome sequence of the saprophytic ascomycete Epicoccum nigrum ICMP 19927 strain isolated from New Zealand.</title>
        <authorList>
            <person name="Fokin M."/>
            <person name="Fleetwood D."/>
            <person name="Weir B.S."/>
            <person name="Villas-Boas S.G."/>
        </authorList>
    </citation>
    <scope>NUCLEOTIDE SEQUENCE [LARGE SCALE GENOMIC DNA]</scope>
    <source>
        <strain evidence="2 3">ICMP 19927</strain>
    </source>
</reference>
<protein>
    <recommendedName>
        <fullName evidence="1">Ketopantoate reductase N-terminal domain-containing protein</fullName>
    </recommendedName>
</protein>
<dbReference type="InParanoid" id="A0A1Y2MAM6"/>
<dbReference type="OMA" id="HEFNAFH"/>
<evidence type="ECO:0000313" key="2">
    <source>
        <dbReference type="EMBL" id="OSS53062.1"/>
    </source>
</evidence>
<dbReference type="Pfam" id="PF02558">
    <property type="entry name" value="ApbA"/>
    <property type="match status" value="1"/>
</dbReference>
<sequence length="345" mass="38699">MSKPQVLIIGCGAVGLLQGYYLSKGADVTYLVRQGRKSAFVGPKQLYSYKDDVLYTFSSYRLVESIDEISEEAFAFVLDTLDGDTARSPGGIATVTALGTLLNQKQNNDCFVIYSAIGLDMEEHYARTMCISSDRLIACISMLVHQPTARISIPEAADKNKVAMADLLFATFEPETGIFVFCTRPQLVKRLKVIYNVNGVLRVNTIPGSVAPWFMLLNMLHLVTWNVDGWTPFEQFRANSALWTLMIRAQTEILTLPRFGWTRWLLSLSIKSWAAEKLNTPLVEGAKPMKLEEFNAFHHGGKVAKQDVRTLEDILREGENTGRKMIALREIVERAHGIEKKKASR</sequence>
<dbReference type="InterPro" id="IPR013332">
    <property type="entry name" value="KPR_N"/>
</dbReference>
<dbReference type="EMBL" id="KZ107839">
    <property type="protein sequence ID" value="OSS53062.1"/>
    <property type="molecule type" value="Genomic_DNA"/>
</dbReference>
<keyword evidence="3" id="KW-1185">Reference proteome</keyword>
<gene>
    <name evidence="2" type="ORF">B5807_03079</name>
</gene>
<evidence type="ECO:0000259" key="1">
    <source>
        <dbReference type="Pfam" id="PF02558"/>
    </source>
</evidence>